<evidence type="ECO:0000256" key="2">
    <source>
        <dbReference type="ARBA" id="ARBA00022516"/>
    </source>
</evidence>
<dbReference type="GO" id="GO:0003841">
    <property type="term" value="F:1-acylglycerol-3-phosphate O-acyltransferase activity"/>
    <property type="evidence" value="ECO:0007669"/>
    <property type="project" value="TreeGrafter"/>
</dbReference>
<dbReference type="PANTHER" id="PTHR10434:SF64">
    <property type="entry name" value="1-ACYL-SN-GLYCEROL-3-PHOSPHATE ACYLTRANSFERASE-RELATED"/>
    <property type="match status" value="1"/>
</dbReference>
<dbReference type="EMBL" id="PDDY01000004">
    <property type="protein sequence ID" value="PEH39424.1"/>
    <property type="molecule type" value="Genomic_DNA"/>
</dbReference>
<dbReference type="Pfam" id="PF01553">
    <property type="entry name" value="Acyltransferase"/>
    <property type="match status" value="1"/>
</dbReference>
<evidence type="ECO:0000313" key="8">
    <source>
        <dbReference type="Proteomes" id="UP000220629"/>
    </source>
</evidence>
<keyword evidence="5 7" id="KW-0012">Acyltransferase</keyword>
<dbReference type="Proteomes" id="UP000220629">
    <property type="component" value="Unassembled WGS sequence"/>
</dbReference>
<dbReference type="AlphaFoldDB" id="A0A2A7S6U5"/>
<comment type="caution">
    <text evidence="7">The sequence shown here is derived from an EMBL/GenBank/DDBJ whole genome shotgun (WGS) entry which is preliminary data.</text>
</comment>
<evidence type="ECO:0000259" key="6">
    <source>
        <dbReference type="SMART" id="SM00563"/>
    </source>
</evidence>
<accession>A0A2A7S6U5</accession>
<proteinExistence type="predicted"/>
<evidence type="ECO:0000256" key="3">
    <source>
        <dbReference type="ARBA" id="ARBA00022679"/>
    </source>
</evidence>
<organism evidence="7 8">
    <name type="scientific">Burkholderia gladioli</name>
    <name type="common">Pseudomonas marginata</name>
    <name type="synonym">Phytomonas marginata</name>
    <dbReference type="NCBI Taxonomy" id="28095"/>
    <lineage>
        <taxon>Bacteria</taxon>
        <taxon>Pseudomonadati</taxon>
        <taxon>Pseudomonadota</taxon>
        <taxon>Betaproteobacteria</taxon>
        <taxon>Burkholderiales</taxon>
        <taxon>Burkholderiaceae</taxon>
        <taxon>Burkholderia</taxon>
    </lineage>
</organism>
<feature type="domain" description="Phospholipid/glycerol acyltransferase" evidence="6">
    <location>
        <begin position="64"/>
        <end position="176"/>
    </location>
</feature>
<dbReference type="SMART" id="SM00563">
    <property type="entry name" value="PlsC"/>
    <property type="match status" value="1"/>
</dbReference>
<name>A0A2A7S6U5_BURGA</name>
<keyword evidence="3 7" id="KW-0808">Transferase</keyword>
<evidence type="ECO:0000256" key="1">
    <source>
        <dbReference type="ARBA" id="ARBA00005189"/>
    </source>
</evidence>
<protein>
    <submittedName>
        <fullName evidence="7">1-acyl-sn-glycerol-3-phosphate acyltransferase</fullName>
    </submittedName>
</protein>
<comment type="pathway">
    <text evidence="1">Lipid metabolism.</text>
</comment>
<evidence type="ECO:0000256" key="4">
    <source>
        <dbReference type="ARBA" id="ARBA00023098"/>
    </source>
</evidence>
<sequence>MRALRKLRLIVHLLHGMATIALRFGGASPARRQELTRRWTLKMLALCGMRLVVHHDEARLDAGALVIGNHVSWLDIYVINAWRPTPFVSKAEVRQWPVVGWLAEKLGTIFLQREKRSEAKRIMHELAERLRGGELMCVFPEGTTSNGLELLPFHANLFQAAVEAGSPVQPVCIMYEDGQGRQSLAPAYTGKMSLGKSLDRVLRDRPLVAHLYVGAPIEAGEDRRGLSARARAAVADALAEMQAGCARPSAEALAQLAIDEVPAGGEAVAAPTASTETAEAAVASTVAANAAGETEPVARRDA</sequence>
<reference evidence="8" key="1">
    <citation type="submission" date="2017-09" db="EMBL/GenBank/DDBJ databases">
        <title>FDA dAtabase for Regulatory Grade micrObial Sequences (FDA-ARGOS): Supporting development and validation of Infectious Disease Dx tests.</title>
        <authorList>
            <person name="Minogue T."/>
            <person name="Wolcott M."/>
            <person name="Wasieloski L."/>
            <person name="Aguilar W."/>
            <person name="Moore D."/>
            <person name="Tallon L."/>
            <person name="Sadzewicz L."/>
            <person name="Ott S."/>
            <person name="Zhao X."/>
            <person name="Nagaraj S."/>
            <person name="Vavikolanu K."/>
            <person name="Aluvathingal J."/>
            <person name="Nadendla S."/>
            <person name="Sichtig H."/>
        </authorList>
    </citation>
    <scope>NUCLEOTIDE SEQUENCE [LARGE SCALE GENOMIC DNA]</scope>
    <source>
        <strain evidence="8">FDAARGOS_390</strain>
    </source>
</reference>
<dbReference type="CDD" id="cd07989">
    <property type="entry name" value="LPLAT_AGPAT-like"/>
    <property type="match status" value="1"/>
</dbReference>
<dbReference type="InterPro" id="IPR002123">
    <property type="entry name" value="Plipid/glycerol_acylTrfase"/>
</dbReference>
<keyword evidence="2" id="KW-0444">Lipid biosynthesis</keyword>
<evidence type="ECO:0000313" key="7">
    <source>
        <dbReference type="EMBL" id="PEH39424.1"/>
    </source>
</evidence>
<dbReference type="GO" id="GO:0006654">
    <property type="term" value="P:phosphatidic acid biosynthetic process"/>
    <property type="evidence" value="ECO:0007669"/>
    <property type="project" value="TreeGrafter"/>
</dbReference>
<dbReference type="PANTHER" id="PTHR10434">
    <property type="entry name" value="1-ACYL-SN-GLYCEROL-3-PHOSPHATE ACYLTRANSFERASE"/>
    <property type="match status" value="1"/>
</dbReference>
<dbReference type="RefSeq" id="WP_098154480.1">
    <property type="nucleotide sequence ID" value="NZ_CADEQH010000009.1"/>
</dbReference>
<gene>
    <name evidence="7" type="ORF">CRM94_34685</name>
</gene>
<evidence type="ECO:0000256" key="5">
    <source>
        <dbReference type="ARBA" id="ARBA00023315"/>
    </source>
</evidence>
<dbReference type="SUPFAM" id="SSF69593">
    <property type="entry name" value="Glycerol-3-phosphate (1)-acyltransferase"/>
    <property type="match status" value="1"/>
</dbReference>
<keyword evidence="4" id="KW-0443">Lipid metabolism</keyword>